<dbReference type="InterPro" id="IPR013536">
    <property type="entry name" value="WLM_dom"/>
</dbReference>
<dbReference type="AlphaFoldDB" id="A0A1X0RCY0"/>
<feature type="region of interest" description="Disordered" evidence="1">
    <location>
        <begin position="214"/>
        <end position="244"/>
    </location>
</feature>
<evidence type="ECO:0000256" key="1">
    <source>
        <dbReference type="SAM" id="MobiDB-lite"/>
    </source>
</evidence>
<protein>
    <submittedName>
        <fullName evidence="3">WLM-domain-containing protein</fullName>
    </submittedName>
</protein>
<evidence type="ECO:0000313" key="3">
    <source>
        <dbReference type="EMBL" id="ORE09879.1"/>
    </source>
</evidence>
<feature type="domain" description="WLM" evidence="2">
    <location>
        <begin position="1"/>
        <end position="198"/>
    </location>
</feature>
<feature type="compositionally biased region" description="Basic and acidic residues" evidence="1">
    <location>
        <begin position="219"/>
        <end position="240"/>
    </location>
</feature>
<dbReference type="EMBL" id="KV921871">
    <property type="protein sequence ID" value="ORE09879.1"/>
    <property type="molecule type" value="Genomic_DNA"/>
</dbReference>
<dbReference type="InterPro" id="IPR053000">
    <property type="entry name" value="WSS1-like_metalloprotease"/>
</dbReference>
<dbReference type="GO" id="GO:0006281">
    <property type="term" value="P:DNA repair"/>
    <property type="evidence" value="ECO:0007669"/>
    <property type="project" value="TreeGrafter"/>
</dbReference>
<dbReference type="GO" id="GO:0008237">
    <property type="term" value="F:metallopeptidase activity"/>
    <property type="evidence" value="ECO:0007669"/>
    <property type="project" value="TreeGrafter"/>
</dbReference>
<sequence length="278" mass="31325">MTIDEPVKEYKVLTRKKNSETALNILKRLTSQVKPILVKRSWTIKHLCEFFPTNPNLLGVNVNSGWKINLRLRPHFDDTQFLEYEDILGTLLHEIAHIVRGPHDAQFYKLLEELKTETEMLMASGYHGEGFYSKGHRLGTSSSLPSNLRIAAAAAAEKRQRLSKLMLPTGGVRLGGIGDDSNISPSQLAAMAAQRRLQDKLWCGGSQTIVIESSDDEENVTKDRRNKRRLETDHGDDRNQKKGCVTPHEKDAWICSACTFRNQPLVLILITGCVLNVH</sequence>
<dbReference type="VEuPathDB" id="FungiDB:BCV72DRAFT_239271"/>
<accession>A0A1X0RCY0</accession>
<dbReference type="GO" id="GO:0005634">
    <property type="term" value="C:nucleus"/>
    <property type="evidence" value="ECO:0007669"/>
    <property type="project" value="TreeGrafter"/>
</dbReference>
<dbReference type="Pfam" id="PF08325">
    <property type="entry name" value="WLM"/>
    <property type="match status" value="1"/>
</dbReference>
<dbReference type="OrthoDB" id="261960at2759"/>
<evidence type="ECO:0000259" key="2">
    <source>
        <dbReference type="PROSITE" id="PS51397"/>
    </source>
</evidence>
<dbReference type="Proteomes" id="UP000242414">
    <property type="component" value="Unassembled WGS sequence"/>
</dbReference>
<proteinExistence type="predicted"/>
<dbReference type="PANTHER" id="PTHR46622:SF1">
    <property type="entry name" value="DNA-DEPENDENT METALLOPROTEASE WSS1"/>
    <property type="match status" value="1"/>
</dbReference>
<dbReference type="PROSITE" id="PS51397">
    <property type="entry name" value="WLM"/>
    <property type="match status" value="1"/>
</dbReference>
<name>A0A1X0RCY0_RHIZD</name>
<organism evidence="3">
    <name type="scientific">Rhizopus microsporus var. microsporus</name>
    <dbReference type="NCBI Taxonomy" id="86635"/>
    <lineage>
        <taxon>Eukaryota</taxon>
        <taxon>Fungi</taxon>
        <taxon>Fungi incertae sedis</taxon>
        <taxon>Mucoromycota</taxon>
        <taxon>Mucoromycotina</taxon>
        <taxon>Mucoromycetes</taxon>
        <taxon>Mucorales</taxon>
        <taxon>Mucorineae</taxon>
        <taxon>Rhizopodaceae</taxon>
        <taxon>Rhizopus</taxon>
    </lineage>
</organism>
<dbReference type="PANTHER" id="PTHR46622">
    <property type="entry name" value="DNA-DEPENDENT METALLOPROTEASE WSS1"/>
    <property type="match status" value="1"/>
</dbReference>
<reference evidence="3" key="1">
    <citation type="journal article" date="2016" name="Proc. Natl. Acad. Sci. U.S.A.">
        <title>Lipid metabolic changes in an early divergent fungus govern the establishment of a mutualistic symbiosis with endobacteria.</title>
        <authorList>
            <person name="Lastovetsky O.A."/>
            <person name="Gaspar M.L."/>
            <person name="Mondo S.J."/>
            <person name="LaButti K.M."/>
            <person name="Sandor L."/>
            <person name="Grigoriev I.V."/>
            <person name="Henry S.A."/>
            <person name="Pawlowska T.E."/>
        </authorList>
    </citation>
    <scope>NUCLEOTIDE SEQUENCE [LARGE SCALE GENOMIC DNA]</scope>
    <source>
        <strain evidence="3">ATCC 52814</strain>
    </source>
</reference>
<gene>
    <name evidence="3" type="ORF">BCV72DRAFT_239271</name>
</gene>